<sequence>MGEVKRQARKLNFLITQTKLYSYFVGNKIKTKEAEESADTSGAAPTVASSAKITTTISTSNGNTVELSDTTQVATANKDLNDEFNLHARAAQNALKAVDAAKQRAAPHHQGLQQERHHIGRSNSASVTAGVVVMEYASKTGPKVFPKTAANLFVALVLRCLPDGGKFASESHSNLVKFYQQTFNPNNDPNQAAPEPDHNQTGKVKEK</sequence>
<evidence type="ECO:0000313" key="4">
    <source>
        <dbReference type="Proteomes" id="UP000037035"/>
    </source>
</evidence>
<feature type="domain" description="DBINO" evidence="2">
    <location>
        <begin position="1"/>
        <end position="31"/>
    </location>
</feature>
<accession>A0A0L6V1S6</accession>
<organism evidence="3 4">
    <name type="scientific">Puccinia sorghi</name>
    <dbReference type="NCBI Taxonomy" id="27349"/>
    <lineage>
        <taxon>Eukaryota</taxon>
        <taxon>Fungi</taxon>
        <taxon>Dikarya</taxon>
        <taxon>Basidiomycota</taxon>
        <taxon>Pucciniomycotina</taxon>
        <taxon>Pucciniomycetes</taxon>
        <taxon>Pucciniales</taxon>
        <taxon>Pucciniaceae</taxon>
        <taxon>Puccinia</taxon>
    </lineage>
</organism>
<dbReference type="AlphaFoldDB" id="A0A0L6V1S6"/>
<dbReference type="OrthoDB" id="5430931at2759"/>
<evidence type="ECO:0000256" key="1">
    <source>
        <dbReference type="SAM" id="MobiDB-lite"/>
    </source>
</evidence>
<feature type="region of interest" description="Disordered" evidence="1">
    <location>
        <begin position="182"/>
        <end position="207"/>
    </location>
</feature>
<comment type="caution">
    <text evidence="3">The sequence shown here is derived from an EMBL/GenBank/DDBJ whole genome shotgun (WGS) entry which is preliminary data.</text>
</comment>
<proteinExistence type="predicted"/>
<gene>
    <name evidence="3" type="ORF">VP01_3043g2</name>
</gene>
<name>A0A0L6V1S6_9BASI</name>
<evidence type="ECO:0000259" key="2">
    <source>
        <dbReference type="PROSITE" id="PS51413"/>
    </source>
</evidence>
<protein>
    <submittedName>
        <fullName evidence="3">Adenosinetriphosphatase</fullName>
    </submittedName>
</protein>
<feature type="compositionally biased region" description="Basic and acidic residues" evidence="1">
    <location>
        <begin position="195"/>
        <end position="207"/>
    </location>
</feature>
<dbReference type="GO" id="GO:0003677">
    <property type="term" value="F:DNA binding"/>
    <property type="evidence" value="ECO:0007669"/>
    <property type="project" value="InterPro"/>
</dbReference>
<dbReference type="STRING" id="27349.A0A0L6V1S6"/>
<dbReference type="PROSITE" id="PS51413">
    <property type="entry name" value="DBINO"/>
    <property type="match status" value="1"/>
</dbReference>
<dbReference type="VEuPathDB" id="FungiDB:VP01_3043g2"/>
<keyword evidence="4" id="KW-1185">Reference proteome</keyword>
<dbReference type="InterPro" id="IPR020838">
    <property type="entry name" value="DBINO"/>
</dbReference>
<evidence type="ECO:0000313" key="3">
    <source>
        <dbReference type="EMBL" id="KNZ54100.1"/>
    </source>
</evidence>
<dbReference type="Proteomes" id="UP000037035">
    <property type="component" value="Unassembled WGS sequence"/>
</dbReference>
<dbReference type="Pfam" id="PF13892">
    <property type="entry name" value="DBINO"/>
    <property type="match status" value="1"/>
</dbReference>
<reference evidence="3 4" key="1">
    <citation type="submission" date="2015-08" db="EMBL/GenBank/DDBJ databases">
        <title>Next Generation Sequencing and Analysis of the Genome of Puccinia sorghi L Schw, the Causal Agent of Maize Common Rust.</title>
        <authorList>
            <person name="Rochi L."/>
            <person name="Burguener G."/>
            <person name="Darino M."/>
            <person name="Turjanski A."/>
            <person name="Kreff E."/>
            <person name="Dieguez M.J."/>
            <person name="Sacco F."/>
        </authorList>
    </citation>
    <scope>NUCLEOTIDE SEQUENCE [LARGE SCALE GENOMIC DNA]</scope>
    <source>
        <strain evidence="3 4">RO10H11247</strain>
    </source>
</reference>
<dbReference type="EMBL" id="LAVV01007995">
    <property type="protein sequence ID" value="KNZ54100.1"/>
    <property type="molecule type" value="Genomic_DNA"/>
</dbReference>